<protein>
    <submittedName>
        <fullName evidence="1">Uncharacterized protein</fullName>
    </submittedName>
</protein>
<keyword evidence="2" id="KW-1185">Reference proteome</keyword>
<dbReference type="RefSeq" id="WP_009143343.1">
    <property type="nucleotide sequence ID" value="NZ_GL830989.1"/>
</dbReference>
<feature type="non-terminal residue" evidence="1">
    <location>
        <position position="1"/>
    </location>
</feature>
<dbReference type="HOGENOM" id="CLU_2873297_0_0_6"/>
<evidence type="ECO:0000313" key="1">
    <source>
        <dbReference type="EMBL" id="EFY07030.1"/>
    </source>
</evidence>
<proteinExistence type="predicted"/>
<sequence length="64" mass="6838">AIARTSDPTDALTVTQAIVRTSDPTDAPTMTQAIVRIDVTINNFKSVIFNHTPFDGHLANGVLS</sequence>
<reference evidence="1 2" key="1">
    <citation type="submission" date="2011-01" db="EMBL/GenBank/DDBJ databases">
        <authorList>
            <person name="Weinstock G."/>
            <person name="Sodergren E."/>
            <person name="Clifton S."/>
            <person name="Fulton L."/>
            <person name="Fulton B."/>
            <person name="Courtney L."/>
            <person name="Fronick C."/>
            <person name="Harrison M."/>
            <person name="Strong C."/>
            <person name="Farmer C."/>
            <person name="Delahaunty K."/>
            <person name="Markovic C."/>
            <person name="Hall O."/>
            <person name="Minx P."/>
            <person name="Tomlinson C."/>
            <person name="Mitreva M."/>
            <person name="Hou S."/>
            <person name="Chen J."/>
            <person name="Wollam A."/>
            <person name="Pepin K.H."/>
            <person name="Johnson M."/>
            <person name="Bhonagiri V."/>
            <person name="Zhang X."/>
            <person name="Suruliraj S."/>
            <person name="Warren W."/>
            <person name="Chinwalla A."/>
            <person name="Mardis E.R."/>
            <person name="Wilson R.K."/>
        </authorList>
    </citation>
    <scope>NUCLEOTIDE SEQUENCE [LARGE SCALE GENOMIC DNA]</scope>
    <source>
        <strain evidence="2">DSM 22608 / JCM 16073 / KCTC 15190 / YIT 12066</strain>
    </source>
</reference>
<gene>
    <name evidence="1" type="ORF">HMPREF9444_01143</name>
</gene>
<comment type="caution">
    <text evidence="1">The sequence shown here is derived from an EMBL/GenBank/DDBJ whole genome shotgun (WGS) entry which is preliminary data.</text>
</comment>
<dbReference type="Proteomes" id="UP000018458">
    <property type="component" value="Unassembled WGS sequence"/>
</dbReference>
<dbReference type="EMBL" id="AEVO01000053">
    <property type="protein sequence ID" value="EFY07030.1"/>
    <property type="molecule type" value="Genomic_DNA"/>
</dbReference>
<dbReference type="AlphaFoldDB" id="E8LKA5"/>
<accession>E8LKA5</accession>
<organism evidence="1 2">
    <name type="scientific">Succinatimonas hippei (strain DSM 22608 / JCM 16073 / KCTC 15190 / YIT 12066)</name>
    <dbReference type="NCBI Taxonomy" id="762983"/>
    <lineage>
        <taxon>Bacteria</taxon>
        <taxon>Pseudomonadati</taxon>
        <taxon>Pseudomonadota</taxon>
        <taxon>Gammaproteobacteria</taxon>
        <taxon>Aeromonadales</taxon>
        <taxon>Succinivibrionaceae</taxon>
        <taxon>Succinatimonas</taxon>
    </lineage>
</organism>
<name>E8LKA5_SUCHY</name>
<evidence type="ECO:0000313" key="2">
    <source>
        <dbReference type="Proteomes" id="UP000018458"/>
    </source>
</evidence>